<protein>
    <recommendedName>
        <fullName evidence="2">histidine kinase</fullName>
        <ecNumber evidence="2">2.7.13.3</ecNumber>
    </recommendedName>
</protein>
<dbReference type="InterPro" id="IPR036097">
    <property type="entry name" value="HisK_dim/P_sf"/>
</dbReference>
<evidence type="ECO:0000256" key="1">
    <source>
        <dbReference type="ARBA" id="ARBA00000085"/>
    </source>
</evidence>
<keyword evidence="5 14" id="KW-0418">Kinase</keyword>
<keyword evidence="3 9" id="KW-0597">Phosphoprotein</keyword>
<dbReference type="SUPFAM" id="SSF63829">
    <property type="entry name" value="Calcium-dependent phosphotriesterase"/>
    <property type="match status" value="3"/>
</dbReference>
<evidence type="ECO:0000256" key="3">
    <source>
        <dbReference type="ARBA" id="ARBA00022553"/>
    </source>
</evidence>
<dbReference type="FunFam" id="3.30.565.10:FF:000006">
    <property type="entry name" value="Sensor histidine kinase WalK"/>
    <property type="match status" value="1"/>
</dbReference>
<evidence type="ECO:0000256" key="10">
    <source>
        <dbReference type="SAM" id="Phobius"/>
    </source>
</evidence>
<organism evidence="14 15">
    <name type="scientific">Phocaeicola salanitronis (strain DSM 18170 / JCM 13657 / CCUG 60908 / BL78)</name>
    <name type="common">Bacteroides salanitronis</name>
    <dbReference type="NCBI Taxonomy" id="667015"/>
    <lineage>
        <taxon>Bacteria</taxon>
        <taxon>Pseudomonadati</taxon>
        <taxon>Bacteroidota</taxon>
        <taxon>Bacteroidia</taxon>
        <taxon>Bacteroidales</taxon>
        <taxon>Bacteroidaceae</taxon>
        <taxon>Phocaeicola</taxon>
    </lineage>
</organism>
<dbReference type="PANTHER" id="PTHR43547:SF2">
    <property type="entry name" value="HYBRID SIGNAL TRANSDUCTION HISTIDINE KINASE C"/>
    <property type="match status" value="1"/>
</dbReference>
<dbReference type="PRINTS" id="PR00344">
    <property type="entry name" value="BCTRLSENSOR"/>
</dbReference>
<dbReference type="GO" id="GO:0003700">
    <property type="term" value="F:DNA-binding transcription factor activity"/>
    <property type="evidence" value="ECO:0007669"/>
    <property type="project" value="InterPro"/>
</dbReference>
<feature type="modified residue" description="4-aspartylphosphate" evidence="9">
    <location>
        <position position="1174"/>
    </location>
</feature>
<dbReference type="SUPFAM" id="SSF47384">
    <property type="entry name" value="Homodimeric domain of signal transducing histidine kinase"/>
    <property type="match status" value="1"/>
</dbReference>
<dbReference type="InterPro" id="IPR011123">
    <property type="entry name" value="Y_Y_Y"/>
</dbReference>
<evidence type="ECO:0000259" key="13">
    <source>
        <dbReference type="PROSITE" id="PS50110"/>
    </source>
</evidence>
<keyword evidence="15" id="KW-1185">Reference proteome</keyword>
<dbReference type="EC" id="2.7.13.3" evidence="2"/>
<dbReference type="InterPro" id="IPR004358">
    <property type="entry name" value="Sig_transdc_His_kin-like_C"/>
</dbReference>
<dbReference type="InterPro" id="IPR003594">
    <property type="entry name" value="HATPase_dom"/>
</dbReference>
<dbReference type="eggNOG" id="COG2205">
    <property type="taxonomic scope" value="Bacteria"/>
</dbReference>
<dbReference type="SUPFAM" id="SSF55874">
    <property type="entry name" value="ATPase domain of HSP90 chaperone/DNA topoisomerase II/histidine kinase"/>
    <property type="match status" value="1"/>
</dbReference>
<evidence type="ECO:0000313" key="14">
    <source>
        <dbReference type="EMBL" id="ADY36183.1"/>
    </source>
</evidence>
<keyword evidence="8" id="KW-0804">Transcription</keyword>
<comment type="catalytic activity">
    <reaction evidence="1">
        <text>ATP + protein L-histidine = ADP + protein N-phospho-L-histidine.</text>
        <dbReference type="EC" id="2.7.13.3"/>
    </reaction>
</comment>
<dbReference type="Pfam" id="PF12833">
    <property type="entry name" value="HTH_18"/>
    <property type="match status" value="1"/>
</dbReference>
<dbReference type="KEGG" id="bsa:Bacsa_1618"/>
<dbReference type="SMART" id="SM00387">
    <property type="entry name" value="HATPase_c"/>
    <property type="match status" value="1"/>
</dbReference>
<dbReference type="GO" id="GO:0043565">
    <property type="term" value="F:sequence-specific DNA binding"/>
    <property type="evidence" value="ECO:0007669"/>
    <property type="project" value="InterPro"/>
</dbReference>
<evidence type="ECO:0000259" key="12">
    <source>
        <dbReference type="PROSITE" id="PS50109"/>
    </source>
</evidence>
<keyword evidence="10" id="KW-1133">Transmembrane helix</keyword>
<dbReference type="CDD" id="cd00082">
    <property type="entry name" value="HisKA"/>
    <property type="match status" value="1"/>
</dbReference>
<dbReference type="PANTHER" id="PTHR43547">
    <property type="entry name" value="TWO-COMPONENT HISTIDINE KINASE"/>
    <property type="match status" value="1"/>
</dbReference>
<dbReference type="Pfam" id="PF00512">
    <property type="entry name" value="HisKA"/>
    <property type="match status" value="1"/>
</dbReference>
<evidence type="ECO:0000259" key="11">
    <source>
        <dbReference type="PROSITE" id="PS01124"/>
    </source>
</evidence>
<feature type="domain" description="HTH araC/xylS-type" evidence="11">
    <location>
        <begin position="1273"/>
        <end position="1373"/>
    </location>
</feature>
<gene>
    <name evidence="14" type="ordered locus">Bacsa_1618</name>
</gene>
<dbReference type="PROSITE" id="PS01124">
    <property type="entry name" value="HTH_ARAC_FAMILY_2"/>
    <property type="match status" value="1"/>
</dbReference>
<dbReference type="Pfam" id="PF02518">
    <property type="entry name" value="HATPase_c"/>
    <property type="match status" value="1"/>
</dbReference>
<evidence type="ECO:0000256" key="8">
    <source>
        <dbReference type="ARBA" id="ARBA00023163"/>
    </source>
</evidence>
<dbReference type="Pfam" id="PF00072">
    <property type="entry name" value="Response_reg"/>
    <property type="match status" value="1"/>
</dbReference>
<name>F0R057_PHOSB</name>
<keyword evidence="10" id="KW-0812">Transmembrane</keyword>
<dbReference type="GO" id="GO:0000155">
    <property type="term" value="F:phosphorelay sensor kinase activity"/>
    <property type="evidence" value="ECO:0007669"/>
    <property type="project" value="InterPro"/>
</dbReference>
<keyword evidence="7" id="KW-0238">DNA-binding</keyword>
<dbReference type="SUPFAM" id="SSF52172">
    <property type="entry name" value="CheY-like"/>
    <property type="match status" value="1"/>
</dbReference>
<dbReference type="InterPro" id="IPR011110">
    <property type="entry name" value="Reg_prop"/>
</dbReference>
<dbReference type="InterPro" id="IPR018060">
    <property type="entry name" value="HTH_AraC"/>
</dbReference>
<dbReference type="SMART" id="SM00342">
    <property type="entry name" value="HTH_ARAC"/>
    <property type="match status" value="1"/>
</dbReference>
<dbReference type="InterPro" id="IPR001789">
    <property type="entry name" value="Sig_transdc_resp-reg_receiver"/>
</dbReference>
<dbReference type="InterPro" id="IPR015943">
    <property type="entry name" value="WD40/YVTN_repeat-like_dom_sf"/>
</dbReference>
<evidence type="ECO:0000256" key="9">
    <source>
        <dbReference type="PROSITE-ProRule" id="PRU00169"/>
    </source>
</evidence>
<dbReference type="Gene3D" id="3.30.565.10">
    <property type="entry name" value="Histidine kinase-like ATPase, C-terminal domain"/>
    <property type="match status" value="1"/>
</dbReference>
<dbReference type="Gene3D" id="1.10.10.60">
    <property type="entry name" value="Homeodomain-like"/>
    <property type="match status" value="1"/>
</dbReference>
<dbReference type="PROSITE" id="PS00041">
    <property type="entry name" value="HTH_ARAC_FAMILY_1"/>
    <property type="match status" value="1"/>
</dbReference>
<dbReference type="InterPro" id="IPR013783">
    <property type="entry name" value="Ig-like_fold"/>
</dbReference>
<evidence type="ECO:0000256" key="4">
    <source>
        <dbReference type="ARBA" id="ARBA00022679"/>
    </source>
</evidence>
<keyword evidence="10" id="KW-0472">Membrane</keyword>
<dbReference type="CDD" id="cd00075">
    <property type="entry name" value="HATPase"/>
    <property type="match status" value="1"/>
</dbReference>
<proteinExistence type="predicted"/>
<reference evidence="14 15" key="1">
    <citation type="journal article" date="2011" name="Stand. Genomic Sci.">
        <title>Complete genome sequence of Bacteroides salanitronis type strain (BL78).</title>
        <authorList>
            <person name="Gronow S."/>
            <person name="Held B."/>
            <person name="Lucas S."/>
            <person name="Lapidus A."/>
            <person name="Del Rio T.G."/>
            <person name="Nolan M."/>
            <person name="Tice H."/>
            <person name="Deshpande S."/>
            <person name="Cheng J.F."/>
            <person name="Pitluck S."/>
            <person name="Liolios K."/>
            <person name="Pagani I."/>
            <person name="Ivanova N."/>
            <person name="Mavromatis K."/>
            <person name="Pati A."/>
            <person name="Tapia R."/>
            <person name="Han C."/>
            <person name="Goodwin L."/>
            <person name="Chen A."/>
            <person name="Palaniappan K."/>
            <person name="Land M."/>
            <person name="Hauser L."/>
            <person name="Chang Y.J."/>
            <person name="Jeffries C.D."/>
            <person name="Brambilla E.M."/>
            <person name="Rohde M."/>
            <person name="Goker M."/>
            <person name="Detter J.C."/>
            <person name="Woyke T."/>
            <person name="Bristow J."/>
            <person name="Markowitz V."/>
            <person name="Hugenholtz P."/>
            <person name="Kyrpides N.C."/>
            <person name="Klenk H.P."/>
            <person name="Eisen J.A."/>
        </authorList>
    </citation>
    <scope>NUCLEOTIDE SEQUENCE [LARGE SCALE GENOMIC DNA]</scope>
    <source>
        <strain evidence="14 15">DSM 18170</strain>
    </source>
</reference>
<keyword evidence="6" id="KW-0805">Transcription regulation</keyword>
<sequence length="1377" mass="155461">MNTSGYYDLRKLCFWLVLFAVPCFAFAQSPLYKLRFVQKPSPEMLVSNEVQKVYQDRSGFIWLATRNGLCQYDGYKVNTYKSNMYMPDILTNNNILCIQEDASHNLWMGTQDGLNVMDLKTGNIHKYVYPAIPNNLVSCILVTSDNQVWIGTDKGLCRYIAARDSFVVYGKEQTGSILKAGSVKSLHEDADGDIWMGLWGDGLYRYCVSEDKFYAYPTIGKRNSPHVIFEDSGRNIWVGTWGDGLYRLEHPKDFSRLAYVPYRHHPDDDRSLVDDIVYAIEEDPHTRSLWVGTRMGLSILPSVRSTQFINYMPRRSPYYIPSDEVNSIISDAAGNIWIGTIGGGVWMTDTKGNSFHSNTLDYLVSGALAVSVRSLFADRDGNLWAGIGTVGLACKKEGSDKFVPSSRLPEFSSLSLGNTVTSIMQRKQDKSIWFGCSGGIVALPYQGKAYWLEFQRGSMIEALYEDSKGNCWIGTRTSLNVQRADGKLLHWSSIDFEDGTSARDLNVKDIIEDTDGSRWVATSNYGLIHVNGNLEDAASLRFCNYSVSNGRLMTNTVLCLYMDSRQRLWVGTEGGGLYLYDRAGKRFVPKSREYAIPGDMVASIEEDGKGNLWLGTNEGLIKLSGADKNPVVRIYAVNDGLLDKFFIAKSSCKYNGELLFGNYKGYNSFVPDEIEETHKEAPLAVTDIRIHNRSLSAYPQEVRNRLSAASPAFTEELVIPYKYNNFSIEFAALTYLNPNSNKYAFQLQGFDNGWQYVDAAHRVAYYNNLGSGKYTFLLKATDENGVWGNNVRELAITVLPPFWKTWWAYLVYVLLAVGIVYWVFRTMRKRMLLRNELHLREVEKAEIEKLNHAKLQFFTNITHELLTPLTVLTASVEDLKQEAPAYEPKYKLMMTNINRLIRLLQQILEFRKAETGNLKLKVSRGDLALFIRHSVDAFVPLLKKKGMKVTLSCRPAPFIVYFDPDKFDKILYNLLSNAAKYNLPDETVSIELVRLSEEEAQLTVKDNGPGISKEAQKDLFKRFYEGSYRKYNTIGTGIGLSLVHDLVTLHHGSIRVESEEGKGAAFIVSFPTGKSSYAPEELDQELLLSDESVPHEISGVEDMDVVIESSGEEEPEKVADKEKKCSLLLVEDNGELLGLMARILSKDYTVYTAKNGEEGLGCTRKHDIDLIVSDVMMPVMDGITFCRKIKGDFDTSHIPFLLLTAKNLEEDRVEAYESGADAFITKPFSLTLLQARIANLLAARERKTKTFKKQLVFEAKGLDFTSMDEDFLQKAVDTIHRHLGDSAFGQAQFVEEMHTTRSTAFRKLKSLTGLTFPAFLRNIRMKAACRIMEEKKGIKIAELAYGVGYSDPAYFSVCFKKEIGVSPAEYMEQLRHA</sequence>
<feature type="transmembrane region" description="Helical" evidence="10">
    <location>
        <begin position="806"/>
        <end position="824"/>
    </location>
</feature>
<dbReference type="FunFam" id="2.60.40.10:FF:000791">
    <property type="entry name" value="Two-component system sensor histidine kinase/response regulator"/>
    <property type="match status" value="1"/>
</dbReference>
<dbReference type="Gene3D" id="3.40.50.2300">
    <property type="match status" value="1"/>
</dbReference>
<dbReference type="InterPro" id="IPR009057">
    <property type="entry name" value="Homeodomain-like_sf"/>
</dbReference>
<dbReference type="SMART" id="SM00388">
    <property type="entry name" value="HisKA"/>
    <property type="match status" value="1"/>
</dbReference>
<accession>F0R057</accession>
<dbReference type="eggNOG" id="COG0745">
    <property type="taxonomic scope" value="Bacteria"/>
</dbReference>
<dbReference type="CDD" id="cd17574">
    <property type="entry name" value="REC_OmpR"/>
    <property type="match status" value="1"/>
</dbReference>
<evidence type="ECO:0000256" key="6">
    <source>
        <dbReference type="ARBA" id="ARBA00023015"/>
    </source>
</evidence>
<feature type="domain" description="Histidine kinase" evidence="12">
    <location>
        <begin position="860"/>
        <end position="1074"/>
    </location>
</feature>
<evidence type="ECO:0000256" key="2">
    <source>
        <dbReference type="ARBA" id="ARBA00012438"/>
    </source>
</evidence>
<keyword evidence="4" id="KW-0808">Transferase</keyword>
<dbReference type="InterPro" id="IPR036890">
    <property type="entry name" value="HATPase_C_sf"/>
</dbReference>
<dbReference type="Gene3D" id="1.10.287.130">
    <property type="match status" value="1"/>
</dbReference>
<dbReference type="RefSeq" id="WP_013617614.1">
    <property type="nucleotide sequence ID" value="NC_015164.1"/>
</dbReference>
<evidence type="ECO:0000256" key="7">
    <source>
        <dbReference type="ARBA" id="ARBA00023125"/>
    </source>
</evidence>
<dbReference type="InterPro" id="IPR018062">
    <property type="entry name" value="HTH_AraC-typ_CS"/>
</dbReference>
<dbReference type="InterPro" id="IPR003661">
    <property type="entry name" value="HisK_dim/P_dom"/>
</dbReference>
<dbReference type="PROSITE" id="PS50110">
    <property type="entry name" value="RESPONSE_REGULATORY"/>
    <property type="match status" value="1"/>
</dbReference>
<dbReference type="Pfam" id="PF07494">
    <property type="entry name" value="Reg_prop"/>
    <property type="match status" value="5"/>
</dbReference>
<dbReference type="STRING" id="667015.Bacsa_1618"/>
<dbReference type="Gene3D" id="2.60.40.10">
    <property type="entry name" value="Immunoglobulins"/>
    <property type="match status" value="1"/>
</dbReference>
<dbReference type="Proteomes" id="UP000007486">
    <property type="component" value="Chromosome"/>
</dbReference>
<dbReference type="InterPro" id="IPR005467">
    <property type="entry name" value="His_kinase_dom"/>
</dbReference>
<dbReference type="InterPro" id="IPR011006">
    <property type="entry name" value="CheY-like_superfamily"/>
</dbReference>
<dbReference type="EMBL" id="CP002530">
    <property type="protein sequence ID" value="ADY36183.1"/>
    <property type="molecule type" value="Genomic_DNA"/>
</dbReference>
<dbReference type="eggNOG" id="COG3292">
    <property type="taxonomic scope" value="Bacteria"/>
</dbReference>
<dbReference type="SMART" id="SM00448">
    <property type="entry name" value="REC"/>
    <property type="match status" value="1"/>
</dbReference>
<dbReference type="HOGENOM" id="CLU_000445_28_1_10"/>
<dbReference type="PROSITE" id="PS50109">
    <property type="entry name" value="HIS_KIN"/>
    <property type="match status" value="1"/>
</dbReference>
<feature type="domain" description="Response regulatory" evidence="13">
    <location>
        <begin position="1126"/>
        <end position="1241"/>
    </location>
</feature>
<dbReference type="Pfam" id="PF07495">
    <property type="entry name" value="Y_Y_Y"/>
    <property type="match status" value="1"/>
</dbReference>
<evidence type="ECO:0000256" key="5">
    <source>
        <dbReference type="ARBA" id="ARBA00022777"/>
    </source>
</evidence>
<dbReference type="SUPFAM" id="SSF46689">
    <property type="entry name" value="Homeodomain-like"/>
    <property type="match status" value="1"/>
</dbReference>
<dbReference type="Gene3D" id="2.130.10.10">
    <property type="entry name" value="YVTN repeat-like/Quinoprotein amine dehydrogenase"/>
    <property type="match status" value="2"/>
</dbReference>
<evidence type="ECO:0000313" key="15">
    <source>
        <dbReference type="Proteomes" id="UP000007486"/>
    </source>
</evidence>